<comment type="caution">
    <text evidence="1">The sequence shown here is derived from an EMBL/GenBank/DDBJ whole genome shotgun (WGS) entry which is preliminary data.</text>
</comment>
<evidence type="ECO:0000313" key="1">
    <source>
        <dbReference type="EMBL" id="MDQ7953124.1"/>
    </source>
</evidence>
<sequence>MPKISLQKSSVLDLFEARSDNWKCPEFHRALEVSMGSRWDNVKDAHSTILLADRIGRWPRVVEQYVRSHAEGGSVNADLISIAQRLSL</sequence>
<dbReference type="RefSeq" id="WP_305730489.1">
    <property type="nucleotide sequence ID" value="NZ_JAUZEA010000007.1"/>
</dbReference>
<reference evidence="1" key="1">
    <citation type="submission" date="2023-07" db="EMBL/GenBank/DDBJ databases">
        <authorList>
            <person name="Shahid S."/>
            <person name="Akbar M.Y."/>
            <person name="Ajmal W."/>
            <person name="Ansari A."/>
            <person name="Ghazanfar S."/>
        </authorList>
    </citation>
    <scope>NUCLEOTIDE SEQUENCE</scope>
    <source>
        <strain evidence="1">NIGAB</strain>
    </source>
</reference>
<protein>
    <submittedName>
        <fullName evidence="1">Uncharacterized protein</fullName>
    </submittedName>
</protein>
<gene>
    <name evidence="1" type="ORF">Q0031_15180</name>
</gene>
<evidence type="ECO:0000313" key="2">
    <source>
        <dbReference type="Proteomes" id="UP001240529"/>
    </source>
</evidence>
<dbReference type="AlphaFoldDB" id="A0AAP5C8L4"/>
<organism evidence="1 2">
    <name type="scientific">Stenotrophomonas geniculata</name>
    <dbReference type="NCBI Taxonomy" id="86188"/>
    <lineage>
        <taxon>Bacteria</taxon>
        <taxon>Pseudomonadati</taxon>
        <taxon>Pseudomonadota</taxon>
        <taxon>Gammaproteobacteria</taxon>
        <taxon>Lysobacterales</taxon>
        <taxon>Lysobacteraceae</taxon>
        <taxon>Stenotrophomonas</taxon>
    </lineage>
</organism>
<name>A0AAP5C8L4_9GAMM</name>
<dbReference type="Proteomes" id="UP001240529">
    <property type="component" value="Unassembled WGS sequence"/>
</dbReference>
<accession>A0AAP5C8L4</accession>
<dbReference type="EMBL" id="JAVIAC010000007">
    <property type="protein sequence ID" value="MDQ7953124.1"/>
    <property type="molecule type" value="Genomic_DNA"/>
</dbReference>
<proteinExistence type="predicted"/>